<dbReference type="PANTHER" id="PTHR43880:SF12">
    <property type="entry name" value="ALCOHOL DEHYDROGENASE CLASS-3"/>
    <property type="match status" value="1"/>
</dbReference>
<protein>
    <submittedName>
        <fullName evidence="9">Alcohol dehydrogenase</fullName>
    </submittedName>
</protein>
<reference evidence="11 12" key="1">
    <citation type="submission" date="2015-09" db="EMBL/GenBank/DDBJ databases">
        <title>Genome Sequences of Mycobacterium immunogenum Isolates, Recuperated from a Chloraminated Drinking Water Distribution System Simulator Subjected to Episodes of Nitrification.</title>
        <authorList>
            <person name="Gomez-Alvarez V."/>
            <person name="Revetta R.P."/>
        </authorList>
    </citation>
    <scope>NUCLEOTIDE SEQUENCE [LARGE SCALE GENOMIC DNA]</scope>
    <source>
        <strain evidence="9 11">H008</strain>
        <strain evidence="10 12">H076</strain>
    </source>
</reference>
<dbReference type="Pfam" id="PF08240">
    <property type="entry name" value="ADH_N"/>
    <property type="match status" value="1"/>
</dbReference>
<dbReference type="Pfam" id="PF00107">
    <property type="entry name" value="ADH_zinc_N"/>
    <property type="match status" value="1"/>
</dbReference>
<organism evidence="9 11">
    <name type="scientific">Mycobacteroides immunogenum</name>
    <dbReference type="NCBI Taxonomy" id="83262"/>
    <lineage>
        <taxon>Bacteria</taxon>
        <taxon>Bacillati</taxon>
        <taxon>Actinomycetota</taxon>
        <taxon>Actinomycetes</taxon>
        <taxon>Mycobacteriales</taxon>
        <taxon>Mycobacteriaceae</taxon>
        <taxon>Mycobacteroides</taxon>
    </lineage>
</organism>
<dbReference type="SMART" id="SM00829">
    <property type="entry name" value="PKS_ER"/>
    <property type="match status" value="1"/>
</dbReference>
<evidence type="ECO:0000256" key="3">
    <source>
        <dbReference type="ARBA" id="ARBA00022723"/>
    </source>
</evidence>
<dbReference type="FunFam" id="3.40.50.720:FF:000003">
    <property type="entry name" value="S-(hydroxymethyl)glutathione dehydrogenase"/>
    <property type="match status" value="1"/>
</dbReference>
<evidence type="ECO:0000256" key="1">
    <source>
        <dbReference type="ARBA" id="ARBA00001947"/>
    </source>
</evidence>
<dbReference type="InterPro" id="IPR002328">
    <property type="entry name" value="ADH_Zn_CS"/>
</dbReference>
<proteinExistence type="inferred from homology"/>
<dbReference type="InterPro" id="IPR020843">
    <property type="entry name" value="ER"/>
</dbReference>
<dbReference type="InterPro" id="IPR011032">
    <property type="entry name" value="GroES-like_sf"/>
</dbReference>
<dbReference type="InterPro" id="IPR013149">
    <property type="entry name" value="ADH-like_C"/>
</dbReference>
<dbReference type="GeneID" id="45766299"/>
<dbReference type="KEGG" id="miz:BAB75_20790"/>
<dbReference type="GO" id="GO:0051903">
    <property type="term" value="F:S-(hydroxymethyl)glutathione dehydrogenase [NAD(P)+] activity"/>
    <property type="evidence" value="ECO:0007669"/>
    <property type="project" value="TreeGrafter"/>
</dbReference>
<gene>
    <name evidence="9" type="ORF">AN908_26645</name>
    <name evidence="10" type="ORF">AN912_24320</name>
</gene>
<evidence type="ECO:0000256" key="5">
    <source>
        <dbReference type="ARBA" id="ARBA00023002"/>
    </source>
</evidence>
<dbReference type="SUPFAM" id="SSF51735">
    <property type="entry name" value="NAD(P)-binding Rossmann-fold domains"/>
    <property type="match status" value="1"/>
</dbReference>
<dbReference type="RefSeq" id="WP_043076613.1">
    <property type="nucleotide sequence ID" value="NZ_CP011530.1"/>
</dbReference>
<feature type="domain" description="Enoyl reductase (ER)" evidence="8">
    <location>
        <begin position="15"/>
        <end position="361"/>
    </location>
</feature>
<keyword evidence="4 7" id="KW-0862">Zinc</keyword>
<evidence type="ECO:0000313" key="11">
    <source>
        <dbReference type="Proteomes" id="UP000037843"/>
    </source>
</evidence>
<comment type="cofactor">
    <cofactor evidence="1 7">
        <name>Zn(2+)</name>
        <dbReference type="ChEBI" id="CHEBI:29105"/>
    </cofactor>
</comment>
<dbReference type="EMBL" id="LJFS01000042">
    <property type="protein sequence ID" value="KPG26989.1"/>
    <property type="molecule type" value="Genomic_DNA"/>
</dbReference>
<dbReference type="EMBL" id="LJFO01000023">
    <property type="protein sequence ID" value="KPG03068.1"/>
    <property type="molecule type" value="Genomic_DNA"/>
</dbReference>
<dbReference type="CDD" id="cd08278">
    <property type="entry name" value="benzyl_alcohol_DH"/>
    <property type="match status" value="1"/>
</dbReference>
<comment type="similarity">
    <text evidence="2 7">Belongs to the zinc-containing alcohol dehydrogenase family.</text>
</comment>
<dbReference type="AlphaFoldDB" id="A0A7V8LJH5"/>
<evidence type="ECO:0000256" key="4">
    <source>
        <dbReference type="ARBA" id="ARBA00022833"/>
    </source>
</evidence>
<dbReference type="PROSITE" id="PS00059">
    <property type="entry name" value="ADH_ZINC"/>
    <property type="match status" value="1"/>
</dbReference>
<sequence>MSITTIAAVLRSADGPLTLDEVTLDDPGPGEVAVRIAGVGVCHTDFLARTPVAAPPLVPGHEGAGVVEAVGAGVAGLTVGDAVVLSFDSCGHCHNCRGAHPAYCDTFWVRNLSGFRADRPVTARDGGGNPLGANWFGQSSFAEVAVVKAGNAIKVDSDLPVHLLGPLSCSILTGAGSVFNVLAVEPGSSVAIYGAGAVGLAAVMAAKVAGASTIVAVDKRPERLALAEKLGATHVLTAEEGGVARSIRTVARGGVQAVLDTTGNPRVVADAVDALAMRGVCGCVGTQLQPFSLNPGQMVGRTITGILEGDAVPNLLIPRLIRLWRDGNFPFDELVTFFPFDEINEAEAATRRGDVVKPILLPTGDTR</sequence>
<keyword evidence="6" id="KW-0520">NAD</keyword>
<keyword evidence="3 7" id="KW-0479">Metal-binding</keyword>
<evidence type="ECO:0000256" key="7">
    <source>
        <dbReference type="RuleBase" id="RU361277"/>
    </source>
</evidence>
<dbReference type="GO" id="GO:0046294">
    <property type="term" value="P:formaldehyde catabolic process"/>
    <property type="evidence" value="ECO:0007669"/>
    <property type="project" value="TreeGrafter"/>
</dbReference>
<dbReference type="Gene3D" id="3.90.180.10">
    <property type="entry name" value="Medium-chain alcohol dehydrogenases, catalytic domain"/>
    <property type="match status" value="1"/>
</dbReference>
<name>A0A7V8LJH5_9MYCO</name>
<dbReference type="GO" id="GO:0008270">
    <property type="term" value="F:zinc ion binding"/>
    <property type="evidence" value="ECO:0007669"/>
    <property type="project" value="InterPro"/>
</dbReference>
<dbReference type="SUPFAM" id="SSF50129">
    <property type="entry name" value="GroES-like"/>
    <property type="match status" value="1"/>
</dbReference>
<keyword evidence="5" id="KW-0560">Oxidoreductase</keyword>
<dbReference type="Gene3D" id="3.40.50.720">
    <property type="entry name" value="NAD(P)-binding Rossmann-like Domain"/>
    <property type="match status" value="1"/>
</dbReference>
<dbReference type="GO" id="GO:0005829">
    <property type="term" value="C:cytosol"/>
    <property type="evidence" value="ECO:0007669"/>
    <property type="project" value="TreeGrafter"/>
</dbReference>
<evidence type="ECO:0000313" key="9">
    <source>
        <dbReference type="EMBL" id="KPG03068.1"/>
    </source>
</evidence>
<evidence type="ECO:0000313" key="12">
    <source>
        <dbReference type="Proteomes" id="UP000037962"/>
    </source>
</evidence>
<dbReference type="InterPro" id="IPR013154">
    <property type="entry name" value="ADH-like_N"/>
</dbReference>
<dbReference type="PANTHER" id="PTHR43880">
    <property type="entry name" value="ALCOHOL DEHYDROGENASE"/>
    <property type="match status" value="1"/>
</dbReference>
<accession>A0A7V8LJH5</accession>
<evidence type="ECO:0000256" key="6">
    <source>
        <dbReference type="ARBA" id="ARBA00023027"/>
    </source>
</evidence>
<evidence type="ECO:0000313" key="10">
    <source>
        <dbReference type="EMBL" id="KPG26989.1"/>
    </source>
</evidence>
<comment type="caution">
    <text evidence="9">The sequence shown here is derived from an EMBL/GenBank/DDBJ whole genome shotgun (WGS) entry which is preliminary data.</text>
</comment>
<evidence type="ECO:0000259" key="8">
    <source>
        <dbReference type="SMART" id="SM00829"/>
    </source>
</evidence>
<dbReference type="Proteomes" id="UP000037843">
    <property type="component" value="Unassembled WGS sequence"/>
</dbReference>
<keyword evidence="12" id="KW-1185">Reference proteome</keyword>
<dbReference type="InterPro" id="IPR036291">
    <property type="entry name" value="NAD(P)-bd_dom_sf"/>
</dbReference>
<dbReference type="Proteomes" id="UP000037962">
    <property type="component" value="Unassembled WGS sequence"/>
</dbReference>
<evidence type="ECO:0000256" key="2">
    <source>
        <dbReference type="ARBA" id="ARBA00008072"/>
    </source>
</evidence>